<protein>
    <submittedName>
        <fullName evidence="1">Uncharacterized protein</fullName>
    </submittedName>
</protein>
<comment type="caution">
    <text evidence="1">The sequence shown here is derived from an EMBL/GenBank/DDBJ whole genome shotgun (WGS) entry which is preliminary data.</text>
</comment>
<reference evidence="1" key="1">
    <citation type="journal article" date="2020" name="mSystems">
        <title>Genome- and Community-Level Interaction Insights into Carbon Utilization and Element Cycling Functions of Hydrothermarchaeota in Hydrothermal Sediment.</title>
        <authorList>
            <person name="Zhou Z."/>
            <person name="Liu Y."/>
            <person name="Xu W."/>
            <person name="Pan J."/>
            <person name="Luo Z.H."/>
            <person name="Li M."/>
        </authorList>
    </citation>
    <scope>NUCLEOTIDE SEQUENCE [LARGE SCALE GENOMIC DNA]</scope>
    <source>
        <strain evidence="1">SpSt-301</strain>
    </source>
</reference>
<dbReference type="EMBL" id="DSMV01000195">
    <property type="protein sequence ID" value="HDW51735.1"/>
    <property type="molecule type" value="Genomic_DNA"/>
</dbReference>
<organism evidence="1">
    <name type="scientific">Ammonifex degensii</name>
    <dbReference type="NCBI Taxonomy" id="42838"/>
    <lineage>
        <taxon>Bacteria</taxon>
        <taxon>Bacillati</taxon>
        <taxon>Bacillota</taxon>
        <taxon>Clostridia</taxon>
        <taxon>Thermoanaerobacterales</taxon>
        <taxon>Thermoanaerobacteraceae</taxon>
        <taxon>Ammonifex</taxon>
    </lineage>
</organism>
<accession>A0A7C1JFA3</accession>
<proteinExistence type="predicted"/>
<dbReference type="AlphaFoldDB" id="A0A7C1JFA3"/>
<sequence length="66" mass="7932">MKYGTNPDSAKTLCFIFFERGLRLRDVRYILRNIKDDLVTEGTLLEYWKQWKKILGRQESKNHQGI</sequence>
<name>A0A7C1JFA3_9THEO</name>
<evidence type="ECO:0000313" key="1">
    <source>
        <dbReference type="EMBL" id="HDW51735.1"/>
    </source>
</evidence>
<gene>
    <name evidence="1" type="ORF">ENQ35_03235</name>
</gene>